<evidence type="ECO:0000313" key="3">
    <source>
        <dbReference type="Proteomes" id="UP000027265"/>
    </source>
</evidence>
<dbReference type="PANTHER" id="PTHR12121">
    <property type="entry name" value="CARBON CATABOLITE REPRESSOR PROTEIN 4"/>
    <property type="match status" value="1"/>
</dbReference>
<dbReference type="GO" id="GO:0000175">
    <property type="term" value="F:3'-5'-RNA exonuclease activity"/>
    <property type="evidence" value="ECO:0007669"/>
    <property type="project" value="TreeGrafter"/>
</dbReference>
<dbReference type="InParanoid" id="A0A067PYU1"/>
<dbReference type="Gene3D" id="3.60.10.10">
    <property type="entry name" value="Endonuclease/exonuclease/phosphatase"/>
    <property type="match status" value="1"/>
</dbReference>
<gene>
    <name evidence="2" type="ORF">JAAARDRAFT_33781</name>
</gene>
<proteinExistence type="predicted"/>
<accession>A0A067PYU1</accession>
<dbReference type="HOGENOM" id="CLU_030508_0_2_1"/>
<dbReference type="AlphaFoldDB" id="A0A067PYU1"/>
<dbReference type="CDD" id="cd09083">
    <property type="entry name" value="EEP-1"/>
    <property type="match status" value="1"/>
</dbReference>
<dbReference type="EMBL" id="KL197716">
    <property type="protein sequence ID" value="KDQ59060.1"/>
    <property type="molecule type" value="Genomic_DNA"/>
</dbReference>
<dbReference type="PANTHER" id="PTHR12121:SF36">
    <property type="entry name" value="ENDONUCLEASE_EXONUCLEASE_PHOSPHATASE DOMAIN-CONTAINING PROTEIN"/>
    <property type="match status" value="1"/>
</dbReference>
<feature type="domain" description="Endonuclease/exonuclease/phosphatase" evidence="1">
    <location>
        <begin position="24"/>
        <end position="311"/>
    </location>
</feature>
<dbReference type="OrthoDB" id="276515at2759"/>
<sequence length="321" mass="34988">MSSSQPAPNSSVGSGSALPIRLITHNIRYATTHPSKGELPWSQRRTHLTSQLLFHTRFVPNSVLCLQEVLHTQLLDITSALGEQWENVGVGRDDGKRAGEYSPILFRKDVWDLVGNETLWLSETPDRPGSKGWGAWLPRILTIAVLKHRLEGREIVVMNTHLDHESSRARRLSARLILRIARQYSNGTRGGVSGGTPVLIAGDFNSEVDEEAYGEMVQAGLVDVGVAVEGGRRYGHGNTFTGFGDGGGETRIDFLWLGPGVLLDGEGGGGGEGEGRVQESLGEEVTRWKVVIEGYAVLESRFEDGVYISDHRAVVGDLLLL</sequence>
<protein>
    <recommendedName>
        <fullName evidence="1">Endonuclease/exonuclease/phosphatase domain-containing protein</fullName>
    </recommendedName>
</protein>
<evidence type="ECO:0000259" key="1">
    <source>
        <dbReference type="Pfam" id="PF03372"/>
    </source>
</evidence>
<organism evidence="2 3">
    <name type="scientific">Jaapia argillacea MUCL 33604</name>
    <dbReference type="NCBI Taxonomy" id="933084"/>
    <lineage>
        <taxon>Eukaryota</taxon>
        <taxon>Fungi</taxon>
        <taxon>Dikarya</taxon>
        <taxon>Basidiomycota</taxon>
        <taxon>Agaricomycotina</taxon>
        <taxon>Agaricomycetes</taxon>
        <taxon>Agaricomycetidae</taxon>
        <taxon>Jaapiales</taxon>
        <taxon>Jaapiaceae</taxon>
        <taxon>Jaapia</taxon>
    </lineage>
</organism>
<dbReference type="Proteomes" id="UP000027265">
    <property type="component" value="Unassembled WGS sequence"/>
</dbReference>
<name>A0A067PYU1_9AGAM</name>
<evidence type="ECO:0000313" key="2">
    <source>
        <dbReference type="EMBL" id="KDQ59060.1"/>
    </source>
</evidence>
<dbReference type="SUPFAM" id="SSF56219">
    <property type="entry name" value="DNase I-like"/>
    <property type="match status" value="1"/>
</dbReference>
<dbReference type="InterPro" id="IPR036691">
    <property type="entry name" value="Endo/exonu/phosph_ase_sf"/>
</dbReference>
<dbReference type="InterPro" id="IPR005135">
    <property type="entry name" value="Endo/exonuclease/phosphatase"/>
</dbReference>
<dbReference type="Pfam" id="PF03372">
    <property type="entry name" value="Exo_endo_phos"/>
    <property type="match status" value="1"/>
</dbReference>
<reference evidence="3" key="1">
    <citation type="journal article" date="2014" name="Proc. Natl. Acad. Sci. U.S.A.">
        <title>Extensive sampling of basidiomycete genomes demonstrates inadequacy of the white-rot/brown-rot paradigm for wood decay fungi.</title>
        <authorList>
            <person name="Riley R."/>
            <person name="Salamov A.A."/>
            <person name="Brown D.W."/>
            <person name="Nagy L.G."/>
            <person name="Floudas D."/>
            <person name="Held B.W."/>
            <person name="Levasseur A."/>
            <person name="Lombard V."/>
            <person name="Morin E."/>
            <person name="Otillar R."/>
            <person name="Lindquist E.A."/>
            <person name="Sun H."/>
            <person name="LaButti K.M."/>
            <person name="Schmutz J."/>
            <person name="Jabbour D."/>
            <person name="Luo H."/>
            <person name="Baker S.E."/>
            <person name="Pisabarro A.G."/>
            <person name="Walton J.D."/>
            <person name="Blanchette R.A."/>
            <person name="Henrissat B."/>
            <person name="Martin F."/>
            <person name="Cullen D."/>
            <person name="Hibbett D.S."/>
            <person name="Grigoriev I.V."/>
        </authorList>
    </citation>
    <scope>NUCLEOTIDE SEQUENCE [LARGE SCALE GENOMIC DNA]</scope>
    <source>
        <strain evidence="3">MUCL 33604</strain>
    </source>
</reference>
<keyword evidence="3" id="KW-1185">Reference proteome</keyword>
<dbReference type="InterPro" id="IPR050410">
    <property type="entry name" value="CCR4/nocturin_mRNA_transcr"/>
</dbReference>